<organism evidence="4 5">
    <name type="scientific">Nepenthes gracilis</name>
    <name type="common">Slender pitcher plant</name>
    <dbReference type="NCBI Taxonomy" id="150966"/>
    <lineage>
        <taxon>Eukaryota</taxon>
        <taxon>Viridiplantae</taxon>
        <taxon>Streptophyta</taxon>
        <taxon>Embryophyta</taxon>
        <taxon>Tracheophyta</taxon>
        <taxon>Spermatophyta</taxon>
        <taxon>Magnoliopsida</taxon>
        <taxon>eudicotyledons</taxon>
        <taxon>Gunneridae</taxon>
        <taxon>Pentapetalae</taxon>
        <taxon>Caryophyllales</taxon>
        <taxon>Nepenthaceae</taxon>
        <taxon>Nepenthes</taxon>
    </lineage>
</organism>
<comment type="caution">
    <text evidence="4">The sequence shown here is derived from an EMBL/GenBank/DDBJ whole genome shotgun (WGS) entry which is preliminary data.</text>
</comment>
<evidence type="ECO:0000313" key="4">
    <source>
        <dbReference type="EMBL" id="GMH31570.1"/>
    </source>
</evidence>
<evidence type="ECO:0000259" key="3">
    <source>
        <dbReference type="PROSITE" id="PS51671"/>
    </source>
</evidence>
<accession>A0AAD3TL58</accession>
<feature type="domain" description="ACT" evidence="3">
    <location>
        <begin position="381"/>
        <end position="459"/>
    </location>
</feature>
<dbReference type="Pfam" id="PF01842">
    <property type="entry name" value="ACT"/>
    <property type="match status" value="1"/>
</dbReference>
<feature type="domain" description="ACT" evidence="3">
    <location>
        <begin position="155"/>
        <end position="237"/>
    </location>
</feature>
<dbReference type="AlphaFoldDB" id="A0AAD3TL58"/>
<dbReference type="SUPFAM" id="SSF55021">
    <property type="entry name" value="ACT-like"/>
    <property type="match status" value="2"/>
</dbReference>
<comment type="function">
    <text evidence="2">Binds amino acids.</text>
</comment>
<name>A0AAD3TL58_NEPGR</name>
<dbReference type="PANTHER" id="PTHR31096:SF50">
    <property type="entry name" value="ACT DOMAIN-CONTAINING PROTEIN ACR2"/>
    <property type="match status" value="1"/>
</dbReference>
<reference evidence="4" key="1">
    <citation type="submission" date="2023-05" db="EMBL/GenBank/DDBJ databases">
        <title>Nepenthes gracilis genome sequencing.</title>
        <authorList>
            <person name="Fukushima K."/>
        </authorList>
    </citation>
    <scope>NUCLEOTIDE SEQUENCE</scope>
    <source>
        <strain evidence="4">SING2019-196</strain>
    </source>
</reference>
<dbReference type="InterPro" id="IPR002912">
    <property type="entry name" value="ACT_dom"/>
</dbReference>
<keyword evidence="5" id="KW-1185">Reference proteome</keyword>
<evidence type="ECO:0000256" key="2">
    <source>
        <dbReference type="RuleBase" id="RU369043"/>
    </source>
</evidence>
<gene>
    <name evidence="4" type="ORF">Nepgr_033414</name>
</gene>
<evidence type="ECO:0000256" key="1">
    <source>
        <dbReference type="ARBA" id="ARBA00022737"/>
    </source>
</evidence>
<dbReference type="EMBL" id="BSYO01000040">
    <property type="protein sequence ID" value="GMH31570.1"/>
    <property type="molecule type" value="Genomic_DNA"/>
</dbReference>
<dbReference type="InterPro" id="IPR045865">
    <property type="entry name" value="ACT-like_dom_sf"/>
</dbReference>
<dbReference type="Proteomes" id="UP001279734">
    <property type="component" value="Unassembled WGS sequence"/>
</dbReference>
<sequence length="516" mass="58925">MHRLMEWKDNCRLARMMNVSSPYFDPDFDKLVERINGPALTVRIDNESLEDCSIIKINRIKKQDLLLEVVQTLTDLSLTITKGYISSDADWFMDAWYGRITSHTTRKVFHVKDQHGNKLDDLSANYIQQRMQAIGAWKSSSESHTAEPPPQESTTLEIKAIDRPGLFSEISAVLADLRCNIIEAHTWTHNARLACIAYISDPSSHTLTVDPPRLSSIEEHLTAVLRTTTTSIDVKQQVAKTADIPRRKGMITNVERRLHQLMLSIRDFDSLPHEASSSSSVSDDEGRKTLVSIESCNEKGYSIVMVECRDHPRLMFDTVCTLIDMQYVIFHAFIRSHDGSAFQEYFIRNTDGCLLNTKDEKDRAITCLEASINRRVSEGVKLEICADNRLGLLSNITRVLRENGLAVVRADVETEGEKAIDNFYVRDTSGKNVDMETLELIKRELGAPVHHLHVRKETGLMPSLNQPHGFHIQDVKKFRRFSLCDMLRFQFSSIRDMLKSHLKRFCKFVMGVLTLR</sequence>
<dbReference type="InterPro" id="IPR040217">
    <property type="entry name" value="ACR1-12"/>
</dbReference>
<proteinExistence type="predicted"/>
<dbReference type="Gene3D" id="3.30.70.260">
    <property type="match status" value="1"/>
</dbReference>
<keyword evidence="1 2" id="KW-0677">Repeat</keyword>
<dbReference type="PROSITE" id="PS51671">
    <property type="entry name" value="ACT"/>
    <property type="match status" value="2"/>
</dbReference>
<evidence type="ECO:0000313" key="5">
    <source>
        <dbReference type="Proteomes" id="UP001279734"/>
    </source>
</evidence>
<protein>
    <recommendedName>
        <fullName evidence="2">ACT domain-containing protein ACR</fullName>
    </recommendedName>
    <alternativeName>
        <fullName evidence="2">Protein ACT DOMAIN REPEATS</fullName>
    </alternativeName>
</protein>
<dbReference type="PANTHER" id="PTHR31096">
    <property type="entry name" value="ACT DOMAIN-CONTAINING PROTEIN ACR4-RELATED"/>
    <property type="match status" value="1"/>
</dbReference>
<dbReference type="GO" id="GO:0016597">
    <property type="term" value="F:amino acid binding"/>
    <property type="evidence" value="ECO:0007669"/>
    <property type="project" value="UniProtKB-UniRule"/>
</dbReference>